<dbReference type="EMBL" id="CP002886">
    <property type="protein sequence ID" value="AEW72549.1"/>
    <property type="molecule type" value="Genomic_DNA"/>
</dbReference>
<evidence type="ECO:0000313" key="2">
    <source>
        <dbReference type="Proteomes" id="UP000007838"/>
    </source>
</evidence>
<dbReference type="HOGENOM" id="CLU_3233061_0_0_6"/>
<dbReference type="Proteomes" id="UP000007838">
    <property type="component" value="Chromosome"/>
</dbReference>
<evidence type="ECO:0000313" key="1">
    <source>
        <dbReference type="EMBL" id="AEW72549.1"/>
    </source>
</evidence>
<reference evidence="1 2" key="1">
    <citation type="journal article" date="2011" name="Stand. Genomic Sci.">
        <title>Complete genome of the onion pathogen Enterobacter cloacae EcWSU1.</title>
        <authorList>
            <person name="Humann J.L."/>
            <person name="Wildung M."/>
            <person name="Cheng C.H."/>
            <person name="Lee T."/>
            <person name="Stewart J.E."/>
            <person name="Drew J.C."/>
            <person name="Triplett E.W."/>
            <person name="Main D."/>
            <person name="Schroeder B.K."/>
        </authorList>
    </citation>
    <scope>NUCLEOTIDE SEQUENCE [LARGE SCALE GENOMIC DNA]</scope>
    <source>
        <strain evidence="1 2">EcWSU1</strain>
    </source>
</reference>
<dbReference type="KEGG" id="eec:EcWSU1_01110"/>
<proteinExistence type="predicted"/>
<protein>
    <submittedName>
        <fullName evidence="1">Uncharacterized protein</fullName>
    </submittedName>
</protein>
<gene>
    <name evidence="1" type="ORF">EcWSU1_01110</name>
</gene>
<dbReference type="AlphaFoldDB" id="G8LDG2"/>
<organism evidence="1 2">
    <name type="scientific">Enterobacter ludwigii</name>
    <dbReference type="NCBI Taxonomy" id="299767"/>
    <lineage>
        <taxon>Bacteria</taxon>
        <taxon>Pseudomonadati</taxon>
        <taxon>Pseudomonadota</taxon>
        <taxon>Gammaproteobacteria</taxon>
        <taxon>Enterobacterales</taxon>
        <taxon>Enterobacteriaceae</taxon>
        <taxon>Enterobacter</taxon>
        <taxon>Enterobacter cloacae complex</taxon>
    </lineage>
</organism>
<accession>G8LDG2</accession>
<sequence>MSLPVGEPAIENRFCMINIRVGACGVKRVRRRITINSEEIRYV</sequence>
<name>G8LDG2_9ENTR</name>